<evidence type="ECO:0000313" key="3">
    <source>
        <dbReference type="Proteomes" id="UP000660611"/>
    </source>
</evidence>
<name>A0A919U907_9ACTN</name>
<feature type="domain" description="STAS" evidence="1">
    <location>
        <begin position="113"/>
        <end position="210"/>
    </location>
</feature>
<dbReference type="Pfam" id="PF13466">
    <property type="entry name" value="STAS_2"/>
    <property type="match status" value="1"/>
</dbReference>
<dbReference type="AlphaFoldDB" id="A0A919U907"/>
<dbReference type="PROSITE" id="PS50801">
    <property type="entry name" value="STAS"/>
    <property type="match status" value="1"/>
</dbReference>
<dbReference type="InterPro" id="IPR002645">
    <property type="entry name" value="STAS_dom"/>
</dbReference>
<organism evidence="2 3">
    <name type="scientific">Dactylosporangium siamense</name>
    <dbReference type="NCBI Taxonomy" id="685454"/>
    <lineage>
        <taxon>Bacteria</taxon>
        <taxon>Bacillati</taxon>
        <taxon>Actinomycetota</taxon>
        <taxon>Actinomycetes</taxon>
        <taxon>Micromonosporales</taxon>
        <taxon>Micromonosporaceae</taxon>
        <taxon>Dactylosporangium</taxon>
    </lineage>
</organism>
<comment type="caution">
    <text evidence="2">The sequence shown here is derived from an EMBL/GenBank/DDBJ whole genome shotgun (WGS) entry which is preliminary data.</text>
</comment>
<dbReference type="InterPro" id="IPR036513">
    <property type="entry name" value="STAS_dom_sf"/>
</dbReference>
<evidence type="ECO:0000313" key="2">
    <source>
        <dbReference type="EMBL" id="GIG42178.1"/>
    </source>
</evidence>
<dbReference type="GO" id="GO:0043856">
    <property type="term" value="F:anti-sigma factor antagonist activity"/>
    <property type="evidence" value="ECO:0007669"/>
    <property type="project" value="TreeGrafter"/>
</dbReference>
<dbReference type="SUPFAM" id="SSF52091">
    <property type="entry name" value="SpoIIaa-like"/>
    <property type="match status" value="1"/>
</dbReference>
<sequence>MTAATTPDGTDFTLICDACGQSVTGLGATMHNWDLVWALFRRHGWTGARLATGPHSCGRCSRVPLASADADPVGWLAGDAPSTAAEVPETADDPAAAVPTDPRVSGVVADEALVVTLSGDLDIEVGPALRAALSPVGYRPGHLVLDLSRVGTLDSSVLGLLVAARHRAAQAGGHTCLVGIAPFIRRMMHTLCLLHLFVVLPDRATAVGWLRGDDADLPRQRDLRGETTPA</sequence>
<dbReference type="Proteomes" id="UP000660611">
    <property type="component" value="Unassembled WGS sequence"/>
</dbReference>
<gene>
    <name evidence="2" type="ORF">Dsi01nite_002190</name>
</gene>
<dbReference type="RefSeq" id="WP_203844062.1">
    <property type="nucleotide sequence ID" value="NZ_BAAAVW010000003.1"/>
</dbReference>
<proteinExistence type="predicted"/>
<keyword evidence="3" id="KW-1185">Reference proteome</keyword>
<reference evidence="2" key="1">
    <citation type="submission" date="2021-01" db="EMBL/GenBank/DDBJ databases">
        <title>Whole genome shotgun sequence of Dactylosporangium siamense NBRC 106093.</title>
        <authorList>
            <person name="Komaki H."/>
            <person name="Tamura T."/>
        </authorList>
    </citation>
    <scope>NUCLEOTIDE SEQUENCE</scope>
    <source>
        <strain evidence="2">NBRC 106093</strain>
    </source>
</reference>
<dbReference type="CDD" id="cd07043">
    <property type="entry name" value="STAS_anti-anti-sigma_factors"/>
    <property type="match status" value="1"/>
</dbReference>
<evidence type="ECO:0000259" key="1">
    <source>
        <dbReference type="PROSITE" id="PS50801"/>
    </source>
</evidence>
<dbReference type="EMBL" id="BONQ01000004">
    <property type="protein sequence ID" value="GIG42178.1"/>
    <property type="molecule type" value="Genomic_DNA"/>
</dbReference>
<dbReference type="Gene3D" id="3.30.750.24">
    <property type="entry name" value="STAS domain"/>
    <property type="match status" value="1"/>
</dbReference>
<dbReference type="PANTHER" id="PTHR33495:SF2">
    <property type="entry name" value="ANTI-SIGMA FACTOR ANTAGONIST TM_1081-RELATED"/>
    <property type="match status" value="1"/>
</dbReference>
<accession>A0A919U907</accession>
<protein>
    <recommendedName>
        <fullName evidence="1">STAS domain-containing protein</fullName>
    </recommendedName>
</protein>
<dbReference type="PANTHER" id="PTHR33495">
    <property type="entry name" value="ANTI-SIGMA FACTOR ANTAGONIST TM_1081-RELATED-RELATED"/>
    <property type="match status" value="1"/>
</dbReference>
<dbReference type="InterPro" id="IPR058548">
    <property type="entry name" value="MlaB-like_STAS"/>
</dbReference>